<accession>A0A2P2NBI1</accession>
<proteinExistence type="predicted"/>
<protein>
    <submittedName>
        <fullName evidence="1">Uncharacterized protein</fullName>
    </submittedName>
</protein>
<name>A0A2P2NBI1_RHIMU</name>
<sequence>MHDIFRNQERDINPYIILTIRRDPEWAMQDSYL</sequence>
<evidence type="ECO:0000313" key="1">
    <source>
        <dbReference type="EMBL" id="MBX39770.1"/>
    </source>
</evidence>
<reference evidence="1" key="1">
    <citation type="submission" date="2018-02" db="EMBL/GenBank/DDBJ databases">
        <title>Rhizophora mucronata_Transcriptome.</title>
        <authorList>
            <person name="Meera S.P."/>
            <person name="Sreeshan A."/>
            <person name="Augustine A."/>
        </authorList>
    </citation>
    <scope>NUCLEOTIDE SEQUENCE</scope>
    <source>
        <tissue evidence="1">Leaf</tissue>
    </source>
</reference>
<organism evidence="1">
    <name type="scientific">Rhizophora mucronata</name>
    <name type="common">Asiatic mangrove</name>
    <dbReference type="NCBI Taxonomy" id="61149"/>
    <lineage>
        <taxon>Eukaryota</taxon>
        <taxon>Viridiplantae</taxon>
        <taxon>Streptophyta</taxon>
        <taxon>Embryophyta</taxon>
        <taxon>Tracheophyta</taxon>
        <taxon>Spermatophyta</taxon>
        <taxon>Magnoliopsida</taxon>
        <taxon>eudicotyledons</taxon>
        <taxon>Gunneridae</taxon>
        <taxon>Pentapetalae</taxon>
        <taxon>rosids</taxon>
        <taxon>fabids</taxon>
        <taxon>Malpighiales</taxon>
        <taxon>Rhizophoraceae</taxon>
        <taxon>Rhizophora</taxon>
    </lineage>
</organism>
<dbReference type="AlphaFoldDB" id="A0A2P2NBI1"/>
<dbReference type="EMBL" id="GGEC01059286">
    <property type="protein sequence ID" value="MBX39770.1"/>
    <property type="molecule type" value="Transcribed_RNA"/>
</dbReference>